<dbReference type="PROSITE" id="PS51257">
    <property type="entry name" value="PROKAR_LIPOPROTEIN"/>
    <property type="match status" value="1"/>
</dbReference>
<proteinExistence type="predicted"/>
<dbReference type="PANTHER" id="PTHR37489:SF1">
    <property type="entry name" value="DUF3500 DOMAIN-CONTAINING PROTEIN"/>
    <property type="match status" value="1"/>
</dbReference>
<dbReference type="KEGG" id="chk:D4L85_13490"/>
<accession>A0A385SNK7</accession>
<dbReference type="Proteomes" id="UP000266183">
    <property type="component" value="Chromosome"/>
</dbReference>
<dbReference type="PANTHER" id="PTHR37489">
    <property type="entry name" value="DUF3500 DOMAIN-CONTAINING PROTEIN"/>
    <property type="match status" value="1"/>
</dbReference>
<evidence type="ECO:0000256" key="1">
    <source>
        <dbReference type="SAM" id="MobiDB-lite"/>
    </source>
</evidence>
<dbReference type="AlphaFoldDB" id="A0A385SNK7"/>
<dbReference type="InterPro" id="IPR021889">
    <property type="entry name" value="DUF3500"/>
</dbReference>
<name>A0A385SNK7_9BACT</name>
<gene>
    <name evidence="3" type="ORF">D4L85_13490</name>
</gene>
<reference evidence="4" key="1">
    <citation type="submission" date="2018-09" db="EMBL/GenBank/DDBJ databases">
        <title>Chryseolinea sp. KIS68-18 isolated from soil.</title>
        <authorList>
            <person name="Weon H.-Y."/>
            <person name="Kwon S.-W."/>
            <person name="Lee S.A."/>
        </authorList>
    </citation>
    <scope>NUCLEOTIDE SEQUENCE [LARGE SCALE GENOMIC DNA]</scope>
    <source>
        <strain evidence="4">KIS68-18</strain>
    </source>
</reference>
<evidence type="ECO:0000313" key="4">
    <source>
        <dbReference type="Proteomes" id="UP000266183"/>
    </source>
</evidence>
<evidence type="ECO:0000256" key="2">
    <source>
        <dbReference type="SAM" id="SignalP"/>
    </source>
</evidence>
<keyword evidence="2" id="KW-0732">Signal</keyword>
<protein>
    <submittedName>
        <fullName evidence="3">DUF3500 domain-containing protein</fullName>
    </submittedName>
</protein>
<keyword evidence="4" id="KW-1185">Reference proteome</keyword>
<sequence>MRMRNSVALFFCAALLLGGSACSSDDDNTTADTTDTGETNPDPIEVSSCSSSTGMEKIICLSDAFKTQLTSSQLAAAQRTYTTSEAMKWSNFPEALYGQRVGLDFGSMTSTQIQYAKALLKEIAGTSDNEGWDELQKLLNADEYLKENGGGSDYGAANYYIAFLGTPAATGTFEIQYGGHHVAFANTYTDGVLVGATPSFRGIEPFSAFEWNGETNQPLVQEKDALSAMLTALSSDQLTSAKLASTFSDLVAGPQKDANFPTTPSGVKGGDLSSEQKDLILTAIKTYVEDVEDAEAILTKYTTELDDTYIAYSGTTGLTTTNDYVRIDGPSVWIEYSCQRGVVLSGTHPHSVWRDKLTDYGGN</sequence>
<feature type="region of interest" description="Disordered" evidence="1">
    <location>
        <begin position="23"/>
        <end position="50"/>
    </location>
</feature>
<feature type="chain" id="PRO_5017468292" evidence="2">
    <location>
        <begin position="24"/>
        <end position="363"/>
    </location>
</feature>
<organism evidence="3 4">
    <name type="scientific">Chryseolinea soli</name>
    <dbReference type="NCBI Taxonomy" id="2321403"/>
    <lineage>
        <taxon>Bacteria</taxon>
        <taxon>Pseudomonadati</taxon>
        <taxon>Bacteroidota</taxon>
        <taxon>Cytophagia</taxon>
        <taxon>Cytophagales</taxon>
        <taxon>Fulvivirgaceae</taxon>
        <taxon>Chryseolinea</taxon>
    </lineage>
</organism>
<feature type="signal peptide" evidence="2">
    <location>
        <begin position="1"/>
        <end position="23"/>
    </location>
</feature>
<dbReference type="Pfam" id="PF12006">
    <property type="entry name" value="DUF3500"/>
    <property type="match status" value="1"/>
</dbReference>
<evidence type="ECO:0000313" key="3">
    <source>
        <dbReference type="EMBL" id="AYB31525.1"/>
    </source>
</evidence>
<dbReference type="EMBL" id="CP032382">
    <property type="protein sequence ID" value="AYB31525.1"/>
    <property type="molecule type" value="Genomic_DNA"/>
</dbReference>